<name>A0A6J7ERV4_9ZZZZ</name>
<dbReference type="AlphaFoldDB" id="A0A6J7ERV4"/>
<reference evidence="1" key="1">
    <citation type="submission" date="2020-05" db="EMBL/GenBank/DDBJ databases">
        <authorList>
            <person name="Chiriac C."/>
            <person name="Salcher M."/>
            <person name="Ghai R."/>
            <person name="Kavagutti S V."/>
        </authorList>
    </citation>
    <scope>NUCLEOTIDE SEQUENCE</scope>
</reference>
<accession>A0A6J7ERV4</accession>
<dbReference type="EMBL" id="CAFBLP010000047">
    <property type="protein sequence ID" value="CAB4883805.1"/>
    <property type="molecule type" value="Genomic_DNA"/>
</dbReference>
<evidence type="ECO:0000313" key="1">
    <source>
        <dbReference type="EMBL" id="CAB4883805.1"/>
    </source>
</evidence>
<proteinExistence type="predicted"/>
<sequence>MSVDPAVTTPAGDAEGEAHRAQGVTANNGTWAWLSKPDSERTAEDDEAMTLSAYAAAYHWARAARRGPENTARAEWLLARVWAVRRNGALALHHADRCMAACVAAHLADFDLAYAHEARARALACLGRADEALAERTAAASVPIADPEDRSIVQGDLVAEPWFGI</sequence>
<protein>
    <submittedName>
        <fullName evidence="1">Unannotated protein</fullName>
    </submittedName>
</protein>
<gene>
    <name evidence="1" type="ORF">UFOPK3376_01844</name>
</gene>
<organism evidence="1">
    <name type="scientific">freshwater metagenome</name>
    <dbReference type="NCBI Taxonomy" id="449393"/>
    <lineage>
        <taxon>unclassified sequences</taxon>
        <taxon>metagenomes</taxon>
        <taxon>ecological metagenomes</taxon>
    </lineage>
</organism>